<evidence type="ECO:0000313" key="1">
    <source>
        <dbReference type="EMBL" id="MDR5604046.1"/>
    </source>
</evidence>
<accession>A0ABU1F0Z8</accession>
<proteinExistence type="predicted"/>
<dbReference type="EMBL" id="JAVJGV010000099">
    <property type="protein sequence ID" value="MDR5604046.1"/>
    <property type="molecule type" value="Genomic_DNA"/>
</dbReference>
<name>A0ABU1F0Z8_9STAP</name>
<protein>
    <submittedName>
        <fullName evidence="1">CDP-glycerol glycerophosphotransferase family protein</fullName>
    </submittedName>
</protein>
<dbReference type="Proteomes" id="UP001255050">
    <property type="component" value="Unassembled WGS sequence"/>
</dbReference>
<comment type="caution">
    <text evidence="1">The sequence shown here is derived from an EMBL/GenBank/DDBJ whole genome shotgun (WGS) entry which is preliminary data.</text>
</comment>
<feature type="non-terminal residue" evidence="1">
    <location>
        <position position="137"/>
    </location>
</feature>
<sequence length="137" mass="16214">MSNYKLKVDNIYWERVQLFIEGHAENYEIKSNNVVLRNFTETTEVRANGVEIDGNKFKIRFNVAILDNGNYLPADQYLLIFKDDFEHIVHINEKLLEPENYNLEGDELEIYNSLETTNDKNNFLLNHFKYEFKKGGT</sequence>
<gene>
    <name evidence="1" type="ORF">RCO12_11565</name>
</gene>
<evidence type="ECO:0000313" key="2">
    <source>
        <dbReference type="Proteomes" id="UP001255050"/>
    </source>
</evidence>
<keyword evidence="2" id="KW-1185">Reference proteome</keyword>
<reference evidence="1 2" key="1">
    <citation type="submission" date="2023-08" db="EMBL/GenBank/DDBJ databases">
        <title>Whole genome sequencing of Staphylococcus coagulans NN-2474.</title>
        <authorList>
            <person name="Kropotov V.S."/>
            <person name="Boriskina E.V."/>
            <person name="Gordinskaya N.A."/>
            <person name="Shkurkina I.S."/>
            <person name="Kryazhev D.V."/>
            <person name="Alekseeva A.E."/>
            <person name="Makhova M.A."/>
        </authorList>
    </citation>
    <scope>NUCLEOTIDE SEQUENCE [LARGE SCALE GENOMIC DNA]</scope>
    <source>
        <strain evidence="1 2">NN-2474</strain>
    </source>
</reference>
<organism evidence="1 2">
    <name type="scientific">Staphylococcus coagulans</name>
    <dbReference type="NCBI Taxonomy" id="74706"/>
    <lineage>
        <taxon>Bacteria</taxon>
        <taxon>Bacillati</taxon>
        <taxon>Bacillota</taxon>
        <taxon>Bacilli</taxon>
        <taxon>Bacillales</taxon>
        <taxon>Staphylococcaceae</taxon>
        <taxon>Staphylococcus</taxon>
    </lineage>
</organism>